<dbReference type="Gene3D" id="2.30.40.10">
    <property type="entry name" value="Urease, subunit C, domain 1"/>
    <property type="match status" value="1"/>
</dbReference>
<dbReference type="RefSeq" id="WP_280940730.1">
    <property type="nucleotide sequence ID" value="NZ_JARYGX010000003.1"/>
</dbReference>
<name>A0ABT6MLK8_9GAMM</name>
<gene>
    <name evidence="3" type="ORF">QF205_00305</name>
</gene>
<evidence type="ECO:0000313" key="3">
    <source>
        <dbReference type="EMBL" id="MDH7451522.1"/>
    </source>
</evidence>
<keyword evidence="1" id="KW-0732">Signal</keyword>
<protein>
    <submittedName>
        <fullName evidence="3">Amidohydrolase family protein</fullName>
    </submittedName>
</protein>
<dbReference type="SUPFAM" id="SSF51338">
    <property type="entry name" value="Composite domain of metallo-dependent hydrolases"/>
    <property type="match status" value="1"/>
</dbReference>
<reference evidence="3" key="1">
    <citation type="journal article" date="2007" name="Int. J. Syst. Evol. Microbiol.">
        <title>Luteimonas composti sp. nov., a moderately thermophilic bacterium isolated from food waste.</title>
        <authorList>
            <person name="Young C.C."/>
            <person name="Kampfer P."/>
            <person name="Chen W.M."/>
            <person name="Yen W.S."/>
            <person name="Arun A.B."/>
            <person name="Lai W.A."/>
            <person name="Shen F.T."/>
            <person name="Rekha P.D."/>
            <person name="Lin K.Y."/>
            <person name="Chou J.H."/>
        </authorList>
    </citation>
    <scope>NUCLEOTIDE SEQUENCE</scope>
    <source>
        <strain evidence="3">CC-YY355</strain>
    </source>
</reference>
<accession>A0ABT6MLK8</accession>
<evidence type="ECO:0000256" key="1">
    <source>
        <dbReference type="SAM" id="SignalP"/>
    </source>
</evidence>
<dbReference type="InterPro" id="IPR032466">
    <property type="entry name" value="Metal_Hydrolase"/>
</dbReference>
<sequence>MRWIRARKWMVAALLAATPPLAHAGALAIVNARILPAPDVAPIERGTLLIRDGRIHALGASIELPEGVARIDAQGATAVAGYWNSHVHFIAPPLSEAASRPAGELGEALSAQYLRWGFTTVFDLASMSGNAIALRRRIEAGELAGPAILTVDAPFYPEGGTPIYVLEFEGMGEAARADEVATPVQAGERARRQLAQGADGAKIFAGAIVGGDTGVLPMPVPVARAVSDATHAAGKPVFAHPTNLEGLRAALDGGADVLTHPAPHVGTWPQDLLRDMLSRKIALVPTLRLFEIELDKDGAPPAVKAEVIGIAQRQVADYAAAGGELLFGTDSGYIDWYDTRDELRMMGEAGLDWRQILASLTTAPARRFGSGDRQGRLAPGQAADVVLLDADPREDVAGFAAVRAVYRDGRRVYPPAGAD</sequence>
<dbReference type="SUPFAM" id="SSF51556">
    <property type="entry name" value="Metallo-dependent hydrolases"/>
    <property type="match status" value="1"/>
</dbReference>
<evidence type="ECO:0000259" key="2">
    <source>
        <dbReference type="Pfam" id="PF01979"/>
    </source>
</evidence>
<dbReference type="Pfam" id="PF01979">
    <property type="entry name" value="Amidohydro_1"/>
    <property type="match status" value="1"/>
</dbReference>
<organism evidence="3 4">
    <name type="scientific">Luteimonas composti</name>
    <dbReference type="NCBI Taxonomy" id="398257"/>
    <lineage>
        <taxon>Bacteria</taxon>
        <taxon>Pseudomonadati</taxon>
        <taxon>Pseudomonadota</taxon>
        <taxon>Gammaproteobacteria</taxon>
        <taxon>Lysobacterales</taxon>
        <taxon>Lysobacteraceae</taxon>
        <taxon>Luteimonas</taxon>
    </lineage>
</organism>
<reference evidence="3" key="2">
    <citation type="submission" date="2023-04" db="EMBL/GenBank/DDBJ databases">
        <authorList>
            <person name="Sun J.-Q."/>
        </authorList>
    </citation>
    <scope>NUCLEOTIDE SEQUENCE</scope>
    <source>
        <strain evidence="3">CC-YY355</strain>
    </source>
</reference>
<feature type="domain" description="Amidohydrolase-related" evidence="2">
    <location>
        <begin position="78"/>
        <end position="412"/>
    </location>
</feature>
<proteinExistence type="predicted"/>
<keyword evidence="4" id="KW-1185">Reference proteome</keyword>
<dbReference type="PANTHER" id="PTHR43135:SF3">
    <property type="entry name" value="ALPHA-D-RIBOSE 1-METHYLPHOSPHONATE 5-TRIPHOSPHATE DIPHOSPHATASE"/>
    <property type="match status" value="1"/>
</dbReference>
<dbReference type="InterPro" id="IPR011059">
    <property type="entry name" value="Metal-dep_hydrolase_composite"/>
</dbReference>
<dbReference type="Proteomes" id="UP001160550">
    <property type="component" value="Unassembled WGS sequence"/>
</dbReference>
<dbReference type="PANTHER" id="PTHR43135">
    <property type="entry name" value="ALPHA-D-RIBOSE 1-METHYLPHOSPHONATE 5-TRIPHOSPHATE DIPHOSPHATASE"/>
    <property type="match status" value="1"/>
</dbReference>
<evidence type="ECO:0000313" key="4">
    <source>
        <dbReference type="Proteomes" id="UP001160550"/>
    </source>
</evidence>
<comment type="caution">
    <text evidence="3">The sequence shown here is derived from an EMBL/GenBank/DDBJ whole genome shotgun (WGS) entry which is preliminary data.</text>
</comment>
<feature type="chain" id="PRO_5045486556" evidence="1">
    <location>
        <begin position="25"/>
        <end position="419"/>
    </location>
</feature>
<dbReference type="EMBL" id="JARYGX010000003">
    <property type="protein sequence ID" value="MDH7451522.1"/>
    <property type="molecule type" value="Genomic_DNA"/>
</dbReference>
<dbReference type="Gene3D" id="3.20.20.140">
    <property type="entry name" value="Metal-dependent hydrolases"/>
    <property type="match status" value="1"/>
</dbReference>
<dbReference type="InterPro" id="IPR006680">
    <property type="entry name" value="Amidohydro-rel"/>
</dbReference>
<dbReference type="InterPro" id="IPR051781">
    <property type="entry name" value="Metallo-dep_Hydrolase"/>
</dbReference>
<feature type="signal peptide" evidence="1">
    <location>
        <begin position="1"/>
        <end position="24"/>
    </location>
</feature>